<dbReference type="AlphaFoldDB" id="A0A4S4NMH4"/>
<sequence>MQLSVIIVSYNVRYFLEQCLLSVARAAQGMGTETWVVDNNSADGSVEMVCRRFPWVKVIANDDNPGFSVANNQALRKAAGKYCLLLNPDTLVEEDTFRRCYRFAEEHPDLGGLGVRMIDGSGRFLPESKRGLPTPWVAFTKAFGLARLFPRSRRFNHYHLGYLPEDETHQIEILAGAFMWMRTAALERVGLLDEAFFMYGEDIDLSYRLIQGGYHNYYFPGTSIIHYKGESTKRGSLNYVRVFYQAMVIFARKHFVGAGARWLVLMMQLAIYLRAFLTLLGNAWQRLRFPLVDAAGMYLGLGLLEQLWSAYHFGDTGYFPEYIYYLHFPGYTLLWTGSIFLGGGYDRPYDYGRLLSSLGIGTLLLLSIYGLLPEELRPSRALLVLGAAWAVGWTLLVRTLARWIDPAAGGPAADRRLLIVGRAGEAQRTLSLLQRAGTTAQFIGRVSPGTRAPRPEEETEEAIGSTERLVALSRLYRVEEIIFCSADLDIGDIQRWMRELGPRIQYRILPEASRSIIGSHRPDQRGTLYTIDVNLRIDDPVMRRGKWLLDRGLALLLLLTLPLNVWFVARPGNYLRNLLRILVAGASFVGYHPSDAERKLLPTLRPGILYPGVGSEITDAETLHHLNLLYARDYGLGEDVHLIAAHFRQLGGAPSAAG</sequence>
<gene>
    <name evidence="3" type="ORF">E4021_00590</name>
</gene>
<dbReference type="InterPro" id="IPR029044">
    <property type="entry name" value="Nucleotide-diphossugar_trans"/>
</dbReference>
<dbReference type="GO" id="GO:0016740">
    <property type="term" value="F:transferase activity"/>
    <property type="evidence" value="ECO:0007669"/>
    <property type="project" value="UniProtKB-KW"/>
</dbReference>
<feature type="transmembrane region" description="Helical" evidence="1">
    <location>
        <begin position="262"/>
        <end position="284"/>
    </location>
</feature>
<feature type="domain" description="Glycosyltransferase 2-like" evidence="2">
    <location>
        <begin position="4"/>
        <end position="136"/>
    </location>
</feature>
<organism evidence="3 4">
    <name type="scientific">Neolewinella litorea</name>
    <dbReference type="NCBI Taxonomy" id="2562452"/>
    <lineage>
        <taxon>Bacteria</taxon>
        <taxon>Pseudomonadati</taxon>
        <taxon>Bacteroidota</taxon>
        <taxon>Saprospiria</taxon>
        <taxon>Saprospirales</taxon>
        <taxon>Lewinellaceae</taxon>
        <taxon>Neolewinella</taxon>
    </lineage>
</organism>
<keyword evidence="3" id="KW-0808">Transferase</keyword>
<keyword evidence="1" id="KW-0472">Membrane</keyword>
<keyword evidence="1" id="KW-1133">Transmembrane helix</keyword>
<dbReference type="Gene3D" id="3.90.550.10">
    <property type="entry name" value="Spore Coat Polysaccharide Biosynthesis Protein SpsA, Chain A"/>
    <property type="match status" value="1"/>
</dbReference>
<keyword evidence="4" id="KW-1185">Reference proteome</keyword>
<accession>A0A4S4NMH4</accession>
<keyword evidence="1" id="KW-0812">Transmembrane</keyword>
<feature type="transmembrane region" description="Helical" evidence="1">
    <location>
        <begin position="322"/>
        <end position="342"/>
    </location>
</feature>
<name>A0A4S4NMH4_9BACT</name>
<comment type="caution">
    <text evidence="3">The sequence shown here is derived from an EMBL/GenBank/DDBJ whole genome shotgun (WGS) entry which is preliminary data.</text>
</comment>
<dbReference type="PANTHER" id="PTHR43179">
    <property type="entry name" value="RHAMNOSYLTRANSFERASE WBBL"/>
    <property type="match status" value="1"/>
</dbReference>
<evidence type="ECO:0000256" key="1">
    <source>
        <dbReference type="SAM" id="Phobius"/>
    </source>
</evidence>
<dbReference type="InterPro" id="IPR001173">
    <property type="entry name" value="Glyco_trans_2-like"/>
</dbReference>
<feature type="transmembrane region" description="Helical" evidence="1">
    <location>
        <begin position="552"/>
        <end position="568"/>
    </location>
</feature>
<dbReference type="CDD" id="cd04186">
    <property type="entry name" value="GT_2_like_c"/>
    <property type="match status" value="1"/>
</dbReference>
<evidence type="ECO:0000313" key="3">
    <source>
        <dbReference type="EMBL" id="THH41126.1"/>
    </source>
</evidence>
<evidence type="ECO:0000313" key="4">
    <source>
        <dbReference type="Proteomes" id="UP000308528"/>
    </source>
</evidence>
<dbReference type="SUPFAM" id="SSF53448">
    <property type="entry name" value="Nucleotide-diphospho-sugar transferases"/>
    <property type="match status" value="1"/>
</dbReference>
<dbReference type="Pfam" id="PF00535">
    <property type="entry name" value="Glycos_transf_2"/>
    <property type="match status" value="1"/>
</dbReference>
<dbReference type="EMBL" id="SRSF01000001">
    <property type="protein sequence ID" value="THH41126.1"/>
    <property type="molecule type" value="Genomic_DNA"/>
</dbReference>
<feature type="transmembrane region" description="Helical" evidence="1">
    <location>
        <begin position="378"/>
        <end position="397"/>
    </location>
</feature>
<feature type="transmembrane region" description="Helical" evidence="1">
    <location>
        <begin position="354"/>
        <end position="372"/>
    </location>
</feature>
<dbReference type="RefSeq" id="WP_136455952.1">
    <property type="nucleotide sequence ID" value="NZ_SRSF01000001.1"/>
</dbReference>
<dbReference type="PANTHER" id="PTHR43179:SF7">
    <property type="entry name" value="RHAMNOSYLTRANSFERASE WBBL"/>
    <property type="match status" value="1"/>
</dbReference>
<protein>
    <submittedName>
        <fullName evidence="3">Glycosyltransferase</fullName>
    </submittedName>
</protein>
<dbReference type="Proteomes" id="UP000308528">
    <property type="component" value="Unassembled WGS sequence"/>
</dbReference>
<feature type="transmembrane region" description="Helical" evidence="1">
    <location>
        <begin position="291"/>
        <end position="310"/>
    </location>
</feature>
<proteinExistence type="predicted"/>
<dbReference type="OrthoDB" id="9771846at2"/>
<reference evidence="3 4" key="1">
    <citation type="submission" date="2019-04" db="EMBL/GenBank/DDBJ databases">
        <title>Lewinella litorea sp. nov., isolated from a marine sand.</title>
        <authorList>
            <person name="Yoon J.-H."/>
        </authorList>
    </citation>
    <scope>NUCLEOTIDE SEQUENCE [LARGE SCALE GENOMIC DNA]</scope>
    <source>
        <strain evidence="3 4">HSMS-39</strain>
    </source>
</reference>
<evidence type="ECO:0000259" key="2">
    <source>
        <dbReference type="Pfam" id="PF00535"/>
    </source>
</evidence>